<dbReference type="GeneID" id="71989831"/>
<sequence length="299" mass="34762">MDKVTSGRVTKPASTFRYIPETTATQRASGFEYVPETTATRRSIDNHQYFPGLSNPGQPGTYRPEHESIFGRGRPPTPKPKLNFIHAFLSLPPEIRNRIFHEAAPKPWAWIHIRVIPSYYTRQISPFASLHPQISQEYFGYWCSEIAFMWVMEFPLVKEPWKVVFEGIKFDPWVDFLAKFRGEDQARNIRVIHFRTRPFEIKHMLGEEYHPESRDAPLQRVVRQPILKVEYELQQRYVNYEEMGDGTMRRIDEPFGSFQGVLDGIGAGHMTRKEKLDEIAFAVSRQIRHEASGAFSGSK</sequence>
<keyword evidence="2" id="KW-1185">Reference proteome</keyword>
<proteinExistence type="predicted"/>
<dbReference type="RefSeq" id="XP_047764813.1">
    <property type="nucleotide sequence ID" value="XM_047909101.1"/>
</dbReference>
<organism evidence="1 2">
    <name type="scientific">Passalora fulva</name>
    <name type="common">Tomato leaf mold</name>
    <name type="synonym">Cladosporium fulvum</name>
    <dbReference type="NCBI Taxonomy" id="5499"/>
    <lineage>
        <taxon>Eukaryota</taxon>
        <taxon>Fungi</taxon>
        <taxon>Dikarya</taxon>
        <taxon>Ascomycota</taxon>
        <taxon>Pezizomycotina</taxon>
        <taxon>Dothideomycetes</taxon>
        <taxon>Dothideomycetidae</taxon>
        <taxon>Mycosphaerellales</taxon>
        <taxon>Mycosphaerellaceae</taxon>
        <taxon>Fulvia</taxon>
    </lineage>
</organism>
<dbReference type="AlphaFoldDB" id="A0A9Q8PDJ3"/>
<reference evidence="1" key="2">
    <citation type="journal article" date="2022" name="Microb. Genom.">
        <title>A chromosome-scale genome assembly of the tomato pathogen Cladosporium fulvum reveals a compartmentalized genome architecture and the presence of a dispensable chromosome.</title>
        <authorList>
            <person name="Zaccaron A.Z."/>
            <person name="Chen L.H."/>
            <person name="Samaras A."/>
            <person name="Stergiopoulos I."/>
        </authorList>
    </citation>
    <scope>NUCLEOTIDE SEQUENCE</scope>
    <source>
        <strain evidence="1">Race5_Kim</strain>
    </source>
</reference>
<dbReference type="Proteomes" id="UP000756132">
    <property type="component" value="Chromosome 7"/>
</dbReference>
<reference evidence="1" key="1">
    <citation type="submission" date="2021-12" db="EMBL/GenBank/DDBJ databases">
        <authorList>
            <person name="Zaccaron A."/>
            <person name="Stergiopoulos I."/>
        </authorList>
    </citation>
    <scope>NUCLEOTIDE SEQUENCE</scope>
    <source>
        <strain evidence="1">Race5_Kim</strain>
    </source>
</reference>
<accession>A0A9Q8PDJ3</accession>
<evidence type="ECO:0000313" key="2">
    <source>
        <dbReference type="Proteomes" id="UP000756132"/>
    </source>
</evidence>
<evidence type="ECO:0000313" key="1">
    <source>
        <dbReference type="EMBL" id="UJO20447.1"/>
    </source>
</evidence>
<dbReference type="EMBL" id="CP090169">
    <property type="protein sequence ID" value="UJO20447.1"/>
    <property type="molecule type" value="Genomic_DNA"/>
</dbReference>
<dbReference type="KEGG" id="ffu:CLAFUR5_09953"/>
<name>A0A9Q8PDJ3_PASFU</name>
<gene>
    <name evidence="1" type="ORF">CLAFUR5_09953</name>
</gene>
<protein>
    <submittedName>
        <fullName evidence="1">Uncharacterized protein</fullName>
    </submittedName>
</protein>